<dbReference type="Pfam" id="PF22682">
    <property type="entry name" value="Ribosomal_uL24m-like"/>
    <property type="match status" value="1"/>
</dbReference>
<proteinExistence type="inferred from homology"/>
<dbReference type="Gene3D" id="2.30.30.30">
    <property type="match status" value="1"/>
</dbReference>
<dbReference type="VEuPathDB" id="FungiDB:YALI1_A21565g"/>
<dbReference type="GO" id="GO:0006412">
    <property type="term" value="P:translation"/>
    <property type="evidence" value="ECO:0007669"/>
    <property type="project" value="InterPro"/>
</dbReference>
<evidence type="ECO:0000313" key="5">
    <source>
        <dbReference type="Proteomes" id="UP000256601"/>
    </source>
</evidence>
<name>A0A371BZ76_YARLL</name>
<dbReference type="InterPro" id="IPR003256">
    <property type="entry name" value="Ribosomal_uL24"/>
</dbReference>
<evidence type="ECO:0000256" key="2">
    <source>
        <dbReference type="ARBA" id="ARBA00022980"/>
    </source>
</evidence>
<organism evidence="4 5">
    <name type="scientific">Yarrowia lipolytica</name>
    <name type="common">Candida lipolytica</name>
    <dbReference type="NCBI Taxonomy" id="4952"/>
    <lineage>
        <taxon>Eukaryota</taxon>
        <taxon>Fungi</taxon>
        <taxon>Dikarya</taxon>
        <taxon>Ascomycota</taxon>
        <taxon>Saccharomycotina</taxon>
        <taxon>Dipodascomycetes</taxon>
        <taxon>Dipodascales</taxon>
        <taxon>Dipodascales incertae sedis</taxon>
        <taxon>Yarrowia</taxon>
    </lineage>
</organism>
<protein>
    <recommendedName>
        <fullName evidence="6">KOW domain-containing protein</fullName>
    </recommendedName>
</protein>
<dbReference type="VEuPathDB" id="FungiDB:YALI0_A20526g"/>
<dbReference type="PANTHER" id="PTHR12903">
    <property type="entry name" value="MITOCHONDRIAL RIBOSOMAL PROTEIN L24"/>
    <property type="match status" value="1"/>
</dbReference>
<dbReference type="GO" id="GO:1990904">
    <property type="term" value="C:ribonucleoprotein complex"/>
    <property type="evidence" value="ECO:0007669"/>
    <property type="project" value="UniProtKB-KW"/>
</dbReference>
<dbReference type="Proteomes" id="UP000256601">
    <property type="component" value="Unassembled WGS sequence"/>
</dbReference>
<dbReference type="GO" id="GO:0003735">
    <property type="term" value="F:structural constituent of ribosome"/>
    <property type="evidence" value="ECO:0007669"/>
    <property type="project" value="InterPro"/>
</dbReference>
<keyword evidence="3" id="KW-0687">Ribonucleoprotein</keyword>
<dbReference type="InterPro" id="IPR008991">
    <property type="entry name" value="Translation_prot_SH3-like_sf"/>
</dbReference>
<dbReference type="InterPro" id="IPR041988">
    <property type="entry name" value="Ribosomal_uL24_KOW"/>
</dbReference>
<dbReference type="AlphaFoldDB" id="A0A371BZ76"/>
<dbReference type="SUPFAM" id="SSF50104">
    <property type="entry name" value="Translation proteins SH3-like domain"/>
    <property type="match status" value="1"/>
</dbReference>
<reference evidence="4 5" key="1">
    <citation type="submission" date="2018-07" db="EMBL/GenBank/DDBJ databases">
        <title>Draft Genome Assemblies for Five Robust Yarrowia lipolytica Strains Exhibiting High Lipid Production and Pentose Sugar Utilization and Sugar Alcohol Secretion from Undetoxified Lignocellulosic Biomass Hydrolysates.</title>
        <authorList>
            <consortium name="DOE Joint Genome Institute"/>
            <person name="Walker C."/>
            <person name="Ryu S."/>
            <person name="Na H."/>
            <person name="Zane M."/>
            <person name="LaButti K."/>
            <person name="Lipzen A."/>
            <person name="Haridas S."/>
            <person name="Barry K."/>
            <person name="Grigoriev I.V."/>
            <person name="Quarterman J."/>
            <person name="Slininger P."/>
            <person name="Dien B."/>
            <person name="Trinh C.T."/>
        </authorList>
    </citation>
    <scope>NUCLEOTIDE SEQUENCE [LARGE SCALE GENOMIC DNA]</scope>
    <source>
        <strain evidence="4 5">YB392</strain>
    </source>
</reference>
<accession>A0A371BZ76</accession>
<dbReference type="GO" id="GO:0005840">
    <property type="term" value="C:ribosome"/>
    <property type="evidence" value="ECO:0007669"/>
    <property type="project" value="UniProtKB-KW"/>
</dbReference>
<evidence type="ECO:0000313" key="4">
    <source>
        <dbReference type="EMBL" id="RDW23406.1"/>
    </source>
</evidence>
<evidence type="ECO:0000256" key="1">
    <source>
        <dbReference type="ARBA" id="ARBA00010618"/>
    </source>
</evidence>
<sequence length="380" mass="43199">MRPTRTVLKSRFIHDPKTIYPRVRVDRIQRATLKKAPKFQQVLASHAVPEWERFTKESQWHFMPGDKVQILAGPDKGKVSQIMARHEEGNSYLVDGVNGTQTFPIPPAMAQEGQTTHVIEFPNPLKQSELRLVAQRPEEDGTTTEVAIAAVECVGTYYDPAYKRVLPRRVMAHDHKTQVPWPAPLEPVEHVEGSTERDVARERTHWVTSLVKPPFPIGALPDIRNVHHKRFKRFSEREVDLLTAPKPFIPKGTPELFARPQHKKPENKLTAEMEAFIGNVMQKHADAQVGQHDRVKGLKDILIVGFFMISGLQIARGRVVYSYSSTTIGNSNYKKWTTTTPSRLHPSPLNFKTAYVRGYPTAQQRNMSLDTHKSSSWTSV</sequence>
<dbReference type="EMBL" id="KZ859087">
    <property type="protein sequence ID" value="RDW23406.1"/>
    <property type="molecule type" value="Genomic_DNA"/>
</dbReference>
<gene>
    <name evidence="4" type="ORF">B0I71DRAFT_167095</name>
</gene>
<dbReference type="GO" id="GO:0003723">
    <property type="term" value="F:RNA binding"/>
    <property type="evidence" value="ECO:0007669"/>
    <property type="project" value="InterPro"/>
</dbReference>
<keyword evidence="2" id="KW-0689">Ribosomal protein</keyword>
<evidence type="ECO:0000256" key="3">
    <source>
        <dbReference type="ARBA" id="ARBA00023274"/>
    </source>
</evidence>
<evidence type="ECO:0008006" key="6">
    <source>
        <dbReference type="Google" id="ProtNLM"/>
    </source>
</evidence>
<dbReference type="CDD" id="cd06089">
    <property type="entry name" value="KOW_RPL26"/>
    <property type="match status" value="1"/>
</dbReference>
<dbReference type="InterPro" id="IPR014722">
    <property type="entry name" value="Rib_uL2_dom2"/>
</dbReference>
<comment type="similarity">
    <text evidence="1">Belongs to the universal ribosomal protein uL24 family.</text>
</comment>